<proteinExistence type="predicted"/>
<keyword evidence="5" id="KW-1185">Reference proteome</keyword>
<dbReference type="SUPFAM" id="SSF55729">
    <property type="entry name" value="Acyl-CoA N-acyltransferases (Nat)"/>
    <property type="match status" value="1"/>
</dbReference>
<dbReference type="GO" id="GO:0016747">
    <property type="term" value="F:acyltransferase activity, transferring groups other than amino-acyl groups"/>
    <property type="evidence" value="ECO:0007669"/>
    <property type="project" value="InterPro"/>
</dbReference>
<dbReference type="InterPro" id="IPR000182">
    <property type="entry name" value="GNAT_dom"/>
</dbReference>
<dbReference type="OrthoDB" id="9799092at2"/>
<dbReference type="Proteomes" id="UP000297866">
    <property type="component" value="Unassembled WGS sequence"/>
</dbReference>
<dbReference type="PANTHER" id="PTHR43877">
    <property type="entry name" value="AMINOALKYLPHOSPHONATE N-ACETYLTRANSFERASE-RELATED-RELATED"/>
    <property type="match status" value="1"/>
</dbReference>
<evidence type="ECO:0000313" key="5">
    <source>
        <dbReference type="Proteomes" id="UP000297866"/>
    </source>
</evidence>
<feature type="domain" description="N-acetyltransferase" evidence="3">
    <location>
        <begin position="1"/>
        <end position="144"/>
    </location>
</feature>
<protein>
    <submittedName>
        <fullName evidence="4">N-acetyltransferase</fullName>
    </submittedName>
</protein>
<dbReference type="CDD" id="cd04301">
    <property type="entry name" value="NAT_SF"/>
    <property type="match status" value="1"/>
</dbReference>
<dbReference type="AlphaFoldDB" id="A0A4R8UA60"/>
<dbReference type="PANTHER" id="PTHR43877:SF2">
    <property type="entry name" value="AMINOALKYLPHOSPHONATE N-ACETYLTRANSFERASE-RELATED"/>
    <property type="match status" value="1"/>
</dbReference>
<keyword evidence="2" id="KW-0012">Acyltransferase</keyword>
<sequence>MIRDAPTAYTETLDDALGHDEAEWRMRGERGTAPHGIAVVAIDDSGRWIGTMGGFVDAAVGPLLVGVYVTPDYRGSRLGVTDALLAAVETWAGSQGDRLTLHVHQDNARARAAYERRGFGATGHTTPYNLDPSRNELEMIKELVQQ</sequence>
<evidence type="ECO:0000256" key="1">
    <source>
        <dbReference type="ARBA" id="ARBA00022679"/>
    </source>
</evidence>
<reference evidence="4 5" key="1">
    <citation type="submission" date="2019-03" db="EMBL/GenBank/DDBJ databases">
        <title>Genomics of glacier-inhabiting Cryobacterium strains.</title>
        <authorList>
            <person name="Liu Q."/>
            <person name="Xin Y.-H."/>
        </authorList>
    </citation>
    <scope>NUCLEOTIDE SEQUENCE [LARGE SCALE GENOMIC DNA]</scope>
    <source>
        <strain evidence="4 5">Sr47</strain>
    </source>
</reference>
<dbReference type="PROSITE" id="PS51186">
    <property type="entry name" value="GNAT"/>
    <property type="match status" value="1"/>
</dbReference>
<dbReference type="Gene3D" id="3.40.630.30">
    <property type="match status" value="1"/>
</dbReference>
<name>A0A4R8UA60_9MICO</name>
<dbReference type="InterPro" id="IPR016181">
    <property type="entry name" value="Acyl_CoA_acyltransferase"/>
</dbReference>
<comment type="caution">
    <text evidence="4">The sequence shown here is derived from an EMBL/GenBank/DDBJ whole genome shotgun (WGS) entry which is preliminary data.</text>
</comment>
<accession>A0A4R8UA60</accession>
<evidence type="ECO:0000259" key="3">
    <source>
        <dbReference type="PROSITE" id="PS51186"/>
    </source>
</evidence>
<gene>
    <name evidence="4" type="ORF">E3O23_17250</name>
</gene>
<dbReference type="EMBL" id="SOEZ01000079">
    <property type="protein sequence ID" value="TFB46589.1"/>
    <property type="molecule type" value="Genomic_DNA"/>
</dbReference>
<evidence type="ECO:0000256" key="2">
    <source>
        <dbReference type="ARBA" id="ARBA00023315"/>
    </source>
</evidence>
<evidence type="ECO:0000313" key="4">
    <source>
        <dbReference type="EMBL" id="TFB46589.1"/>
    </source>
</evidence>
<keyword evidence="1 4" id="KW-0808">Transferase</keyword>
<organism evidence="4 5">
    <name type="scientific">Cryobacterium tagatosivorans</name>
    <dbReference type="NCBI Taxonomy" id="1259199"/>
    <lineage>
        <taxon>Bacteria</taxon>
        <taxon>Bacillati</taxon>
        <taxon>Actinomycetota</taxon>
        <taxon>Actinomycetes</taxon>
        <taxon>Micrococcales</taxon>
        <taxon>Microbacteriaceae</taxon>
        <taxon>Cryobacterium</taxon>
    </lineage>
</organism>
<dbReference type="InterPro" id="IPR050832">
    <property type="entry name" value="Bact_Acetyltransf"/>
</dbReference>
<dbReference type="Pfam" id="PF00583">
    <property type="entry name" value="Acetyltransf_1"/>
    <property type="match status" value="1"/>
</dbReference>